<comment type="similarity">
    <text evidence="7">Belongs to the binding-protein-dependent transport system permease family.</text>
</comment>
<keyword evidence="5 7" id="KW-1133">Transmembrane helix</keyword>
<evidence type="ECO:0000256" key="5">
    <source>
        <dbReference type="ARBA" id="ARBA00022989"/>
    </source>
</evidence>
<feature type="transmembrane region" description="Helical" evidence="7">
    <location>
        <begin position="7"/>
        <end position="24"/>
    </location>
</feature>
<evidence type="ECO:0000256" key="1">
    <source>
        <dbReference type="ARBA" id="ARBA00004651"/>
    </source>
</evidence>
<evidence type="ECO:0000256" key="6">
    <source>
        <dbReference type="ARBA" id="ARBA00023136"/>
    </source>
</evidence>
<evidence type="ECO:0000313" key="10">
    <source>
        <dbReference type="Proteomes" id="UP001597343"/>
    </source>
</evidence>
<keyword evidence="2 7" id="KW-0813">Transport</keyword>
<dbReference type="InterPro" id="IPR000515">
    <property type="entry name" value="MetI-like"/>
</dbReference>
<organism evidence="9 10">
    <name type="scientific">Tumebacillus lipolyticus</name>
    <dbReference type="NCBI Taxonomy" id="1280370"/>
    <lineage>
        <taxon>Bacteria</taxon>
        <taxon>Bacillati</taxon>
        <taxon>Bacillota</taxon>
        <taxon>Bacilli</taxon>
        <taxon>Bacillales</taxon>
        <taxon>Alicyclobacillaceae</taxon>
        <taxon>Tumebacillus</taxon>
    </lineage>
</organism>
<dbReference type="PROSITE" id="PS50928">
    <property type="entry name" value="ABC_TM1"/>
    <property type="match status" value="1"/>
</dbReference>
<evidence type="ECO:0000256" key="7">
    <source>
        <dbReference type="RuleBase" id="RU363032"/>
    </source>
</evidence>
<comment type="subcellular location">
    <subcellularLocation>
        <location evidence="1 7">Cell membrane</location>
        <topology evidence="1 7">Multi-pass membrane protein</topology>
    </subcellularLocation>
</comment>
<evidence type="ECO:0000259" key="8">
    <source>
        <dbReference type="PROSITE" id="PS50928"/>
    </source>
</evidence>
<dbReference type="CDD" id="cd06261">
    <property type="entry name" value="TM_PBP2"/>
    <property type="match status" value="1"/>
</dbReference>
<dbReference type="Gene3D" id="1.10.3720.10">
    <property type="entry name" value="MetI-like"/>
    <property type="match status" value="1"/>
</dbReference>
<dbReference type="PANTHER" id="PTHR30465">
    <property type="entry name" value="INNER MEMBRANE ABC TRANSPORTER"/>
    <property type="match status" value="1"/>
</dbReference>
<feature type="domain" description="ABC transmembrane type-1" evidence="8">
    <location>
        <begin position="141"/>
        <end position="341"/>
    </location>
</feature>
<dbReference type="PANTHER" id="PTHR30465:SF0">
    <property type="entry name" value="OLIGOPEPTIDE TRANSPORT SYSTEM PERMEASE PROTEIN APPB"/>
    <property type="match status" value="1"/>
</dbReference>
<keyword evidence="4 7" id="KW-0812">Transmembrane</keyword>
<reference evidence="10" key="1">
    <citation type="journal article" date="2019" name="Int. J. Syst. Evol. Microbiol.">
        <title>The Global Catalogue of Microorganisms (GCM) 10K type strain sequencing project: providing services to taxonomists for standard genome sequencing and annotation.</title>
        <authorList>
            <consortium name="The Broad Institute Genomics Platform"/>
            <consortium name="The Broad Institute Genome Sequencing Center for Infectious Disease"/>
            <person name="Wu L."/>
            <person name="Ma J."/>
        </authorList>
    </citation>
    <scope>NUCLEOTIDE SEQUENCE [LARGE SCALE GENOMIC DNA]</scope>
    <source>
        <strain evidence="10">CGMCC 1.13574</strain>
    </source>
</reference>
<comment type="caution">
    <text evidence="9">The sequence shown here is derived from an EMBL/GenBank/DDBJ whole genome shotgun (WGS) entry which is preliminary data.</text>
</comment>
<feature type="transmembrane region" description="Helical" evidence="7">
    <location>
        <begin position="180"/>
        <end position="202"/>
    </location>
</feature>
<dbReference type="RefSeq" id="WP_386046067.1">
    <property type="nucleotide sequence ID" value="NZ_JBHUIO010000005.1"/>
</dbReference>
<feature type="transmembrane region" description="Helical" evidence="7">
    <location>
        <begin position="222"/>
        <end position="245"/>
    </location>
</feature>
<dbReference type="EMBL" id="JBHUIO010000005">
    <property type="protein sequence ID" value="MFD2170270.1"/>
    <property type="molecule type" value="Genomic_DNA"/>
</dbReference>
<name>A0ABW4ZYK4_9BACL</name>
<sequence length="355" mass="38337">MIRILQGILITVCILLGIVLISNVEKGIDVISKEEVQVVLLPGGKLQSVVESFPGAVIVDESAGILKFPPETLKAMSSQLNRHKQVQAVLPVVTTPSFDFKNYAEALKNQANSYLDGDFGAIGYFSRPQPVPISSSLDDMIKRSLSYLVPGLFLGIIFGFAAALIAVAKPKVGKVLDVGHGFLMSLPDFFVVVLLQFLAIAINKMAGSPVIIIMQFVKQTPFLIPMLAIAILPAALVYGTLRIAFEREWDEGYIKTAYSKGLSRPRVIFAHIMRNTMEDFLTIIPRAVSVALTSLVVVEVMAGIFGLGGYAVNKSIAYVTSLATTCAILAGFALIVQGLFAYLRSRVIVNTKEGA</sequence>
<accession>A0ABW4ZYK4</accession>
<keyword evidence="3" id="KW-1003">Cell membrane</keyword>
<feature type="transmembrane region" description="Helical" evidence="7">
    <location>
        <begin position="316"/>
        <end position="343"/>
    </location>
</feature>
<proteinExistence type="inferred from homology"/>
<gene>
    <name evidence="9" type="ORF">ACFSOY_09695</name>
</gene>
<keyword evidence="6 7" id="KW-0472">Membrane</keyword>
<evidence type="ECO:0000256" key="2">
    <source>
        <dbReference type="ARBA" id="ARBA00022448"/>
    </source>
</evidence>
<evidence type="ECO:0000256" key="4">
    <source>
        <dbReference type="ARBA" id="ARBA00022692"/>
    </source>
</evidence>
<evidence type="ECO:0000256" key="3">
    <source>
        <dbReference type="ARBA" id="ARBA00022475"/>
    </source>
</evidence>
<evidence type="ECO:0000313" key="9">
    <source>
        <dbReference type="EMBL" id="MFD2170270.1"/>
    </source>
</evidence>
<keyword evidence="10" id="KW-1185">Reference proteome</keyword>
<protein>
    <submittedName>
        <fullName evidence="9">ABC transporter permease subunit</fullName>
    </submittedName>
</protein>
<dbReference type="SUPFAM" id="SSF161098">
    <property type="entry name" value="MetI-like"/>
    <property type="match status" value="1"/>
</dbReference>
<feature type="transmembrane region" description="Helical" evidence="7">
    <location>
        <begin position="283"/>
        <end position="310"/>
    </location>
</feature>
<dbReference type="Pfam" id="PF00528">
    <property type="entry name" value="BPD_transp_1"/>
    <property type="match status" value="1"/>
</dbReference>
<dbReference type="InterPro" id="IPR035906">
    <property type="entry name" value="MetI-like_sf"/>
</dbReference>
<dbReference type="Proteomes" id="UP001597343">
    <property type="component" value="Unassembled WGS sequence"/>
</dbReference>
<feature type="transmembrane region" description="Helical" evidence="7">
    <location>
        <begin position="147"/>
        <end position="168"/>
    </location>
</feature>